<dbReference type="RefSeq" id="XP_026606682.1">
    <property type="nucleotide sequence ID" value="XM_026745816.1"/>
</dbReference>
<dbReference type="InterPro" id="IPR018392">
    <property type="entry name" value="LysM"/>
</dbReference>
<feature type="signal peptide" evidence="4">
    <location>
        <begin position="1"/>
        <end position="22"/>
    </location>
</feature>
<dbReference type="SMART" id="SM00257">
    <property type="entry name" value="LysM"/>
    <property type="match status" value="4"/>
</dbReference>
<feature type="compositionally biased region" description="Low complexity" evidence="3">
    <location>
        <begin position="114"/>
        <end position="197"/>
    </location>
</feature>
<dbReference type="SUPFAM" id="SSF54106">
    <property type="entry name" value="LysM domain"/>
    <property type="match status" value="3"/>
</dbReference>
<dbReference type="PANTHER" id="PTHR34997">
    <property type="entry name" value="AM15"/>
    <property type="match status" value="1"/>
</dbReference>
<dbReference type="PANTHER" id="PTHR34997:SF1">
    <property type="entry name" value="PEPTIDOGLYCAN-BINDING LYSIN DOMAIN"/>
    <property type="match status" value="1"/>
</dbReference>
<evidence type="ECO:0000259" key="5">
    <source>
        <dbReference type="PROSITE" id="PS51782"/>
    </source>
</evidence>
<dbReference type="GeneID" id="38114170"/>
<comment type="caution">
    <text evidence="6">The sequence shown here is derived from an EMBL/GenBank/DDBJ whole genome shotgun (WGS) entry which is preliminary data.</text>
</comment>
<name>A0A3D8SMY8_9EURO</name>
<feature type="region of interest" description="Disordered" evidence="3">
    <location>
        <begin position="114"/>
        <end position="203"/>
    </location>
</feature>
<dbReference type="InterPro" id="IPR036779">
    <property type="entry name" value="LysM_dom_sf"/>
</dbReference>
<dbReference type="Gene3D" id="3.10.350.10">
    <property type="entry name" value="LysM domain"/>
    <property type="match status" value="5"/>
</dbReference>
<evidence type="ECO:0000313" key="7">
    <source>
        <dbReference type="Proteomes" id="UP000256690"/>
    </source>
</evidence>
<dbReference type="EMBL" id="PVWQ01000003">
    <property type="protein sequence ID" value="RDW87158.1"/>
    <property type="molecule type" value="Genomic_DNA"/>
</dbReference>
<evidence type="ECO:0000256" key="4">
    <source>
        <dbReference type="SAM" id="SignalP"/>
    </source>
</evidence>
<feature type="domain" description="LysM" evidence="5">
    <location>
        <begin position="248"/>
        <end position="296"/>
    </location>
</feature>
<keyword evidence="1" id="KW-0147">Chitin-binding</keyword>
<dbReference type="OrthoDB" id="5985073at2759"/>
<proteinExistence type="predicted"/>
<dbReference type="PROSITE" id="PS51782">
    <property type="entry name" value="LYSM"/>
    <property type="match status" value="5"/>
</dbReference>
<evidence type="ECO:0000256" key="2">
    <source>
        <dbReference type="ARBA" id="ARBA00023026"/>
    </source>
</evidence>
<dbReference type="STRING" id="1810919.A0A3D8SMY8"/>
<dbReference type="Pfam" id="PF01476">
    <property type="entry name" value="LysM"/>
    <property type="match status" value="3"/>
</dbReference>
<feature type="domain" description="LysM" evidence="5">
    <location>
        <begin position="58"/>
        <end position="105"/>
    </location>
</feature>
<accession>A0A3D8SMY8</accession>
<protein>
    <recommendedName>
        <fullName evidence="5">LysM domain-containing protein</fullName>
    </recommendedName>
</protein>
<feature type="domain" description="LysM" evidence="5">
    <location>
        <begin position="428"/>
        <end position="475"/>
    </location>
</feature>
<sequence>MFFPNKLLHYLVLAFLLTSVFAASATKEHHASALKDVPPGETAPSGPTRPGTPANCVKWYTAQLGDTCGQVTLLFGISLEDFYKWNPSLKADCETNFWAKYAYCVGVGDVPVPTTSTSTASTSTTSSSSSTSSKSSTSSGSNGSSSSTSLSSSSTSSSAHSTSSLPYSTSSFGYTSTDSSDTDSSTATSSTTKPASSVPVITTSGPPFGSYTIINPITTPSPSPYPTRTNDTWPPTHTMPGQPDYCNKWHKVVAGDTCDTIQSRYAVWCSYDQLLEWNPGLAVDCDYPFIDWWVCVGIVPRTTLSFDYPTGYNNGSIPEPTVHTPTEFPTNLPTWTASPTQDGLATGCQAYYQAEKGDTCSSILKQYYYLTEKELHDWNPALKDDCSGILAGYYYCVAAFPNGQHHAPPTVTGAPSPTDTDTVKECTAWYKATADDSCNLIALKFGTFSAEQFIKWNPSVFQTCNGLQKDHYYCVAVPDTPTTPIGPLPTASPTSLLPRQPNVIKTCTFFWPVSIEDTCEDIVAANAITMDEFLHWNPDLVDKDVGKDVCANLLPGYDVCIEAPGAGSGSTYIDSSSAIPSPSRSLSMAIKTRTSTPVITKVAGSVKTIAPAEKSKA</sequence>
<feature type="domain" description="LysM" evidence="5">
    <location>
        <begin position="350"/>
        <end position="397"/>
    </location>
</feature>
<dbReference type="CDD" id="cd00118">
    <property type="entry name" value="LysM"/>
    <property type="match status" value="3"/>
</dbReference>
<dbReference type="AlphaFoldDB" id="A0A3D8SMY8"/>
<evidence type="ECO:0000313" key="6">
    <source>
        <dbReference type="EMBL" id="RDW87158.1"/>
    </source>
</evidence>
<evidence type="ECO:0000256" key="1">
    <source>
        <dbReference type="ARBA" id="ARBA00022669"/>
    </source>
</evidence>
<keyword evidence="2" id="KW-0843">Virulence</keyword>
<keyword evidence="4" id="KW-0732">Signal</keyword>
<dbReference type="GO" id="GO:0008061">
    <property type="term" value="F:chitin binding"/>
    <property type="evidence" value="ECO:0007669"/>
    <property type="project" value="UniProtKB-KW"/>
</dbReference>
<evidence type="ECO:0000256" key="3">
    <source>
        <dbReference type="SAM" id="MobiDB-lite"/>
    </source>
</evidence>
<feature type="chain" id="PRO_5017714790" description="LysM domain-containing protein" evidence="4">
    <location>
        <begin position="23"/>
        <end position="617"/>
    </location>
</feature>
<keyword evidence="7" id="KW-1185">Reference proteome</keyword>
<feature type="domain" description="LysM" evidence="5">
    <location>
        <begin position="509"/>
        <end position="561"/>
    </location>
</feature>
<organism evidence="6 7">
    <name type="scientific">Aspergillus mulundensis</name>
    <dbReference type="NCBI Taxonomy" id="1810919"/>
    <lineage>
        <taxon>Eukaryota</taxon>
        <taxon>Fungi</taxon>
        <taxon>Dikarya</taxon>
        <taxon>Ascomycota</taxon>
        <taxon>Pezizomycotina</taxon>
        <taxon>Eurotiomycetes</taxon>
        <taxon>Eurotiomycetidae</taxon>
        <taxon>Eurotiales</taxon>
        <taxon>Aspergillaceae</taxon>
        <taxon>Aspergillus</taxon>
        <taxon>Aspergillus subgen. Nidulantes</taxon>
    </lineage>
</organism>
<reference evidence="6 7" key="1">
    <citation type="journal article" date="2018" name="IMA Fungus">
        <title>IMA Genome-F 9: Draft genome sequence of Annulohypoxylon stygium, Aspergillus mulundensis, Berkeleyomyces basicola (syn. Thielaviopsis basicola), Ceratocystis smalleyi, two Cercospora beticola strains, Coleophoma cylindrospora, Fusarium fracticaudum, Phialophora cf. hyalina, and Morchella septimelata.</title>
        <authorList>
            <person name="Wingfield B.D."/>
            <person name="Bills G.F."/>
            <person name="Dong Y."/>
            <person name="Huang W."/>
            <person name="Nel W.J."/>
            <person name="Swalarsk-Parry B.S."/>
            <person name="Vaghefi N."/>
            <person name="Wilken P.M."/>
            <person name="An Z."/>
            <person name="de Beer Z.W."/>
            <person name="De Vos L."/>
            <person name="Chen L."/>
            <person name="Duong T.A."/>
            <person name="Gao Y."/>
            <person name="Hammerbacher A."/>
            <person name="Kikkert J.R."/>
            <person name="Li Y."/>
            <person name="Li H."/>
            <person name="Li K."/>
            <person name="Li Q."/>
            <person name="Liu X."/>
            <person name="Ma X."/>
            <person name="Naidoo K."/>
            <person name="Pethybridge S.J."/>
            <person name="Sun J."/>
            <person name="Steenkamp E.T."/>
            <person name="van der Nest M.A."/>
            <person name="van Wyk S."/>
            <person name="Wingfield M.J."/>
            <person name="Xiong C."/>
            <person name="Yue Q."/>
            <person name="Zhang X."/>
        </authorList>
    </citation>
    <scope>NUCLEOTIDE SEQUENCE [LARGE SCALE GENOMIC DNA]</scope>
    <source>
        <strain evidence="6 7">DSM 5745</strain>
    </source>
</reference>
<gene>
    <name evidence="6" type="ORF">DSM5745_03800</name>
</gene>
<dbReference type="InterPro" id="IPR052210">
    <property type="entry name" value="LysM1-like"/>
</dbReference>
<dbReference type="Proteomes" id="UP000256690">
    <property type="component" value="Unassembled WGS sequence"/>
</dbReference>